<organism evidence="5">
    <name type="scientific">Pieris rapae</name>
    <name type="common">Small white butterfly</name>
    <name type="synonym">Artogeia rapae</name>
    <dbReference type="NCBI Taxonomy" id="64459"/>
    <lineage>
        <taxon>Eukaryota</taxon>
        <taxon>Metazoa</taxon>
        <taxon>Ecdysozoa</taxon>
        <taxon>Arthropoda</taxon>
        <taxon>Hexapoda</taxon>
        <taxon>Insecta</taxon>
        <taxon>Pterygota</taxon>
        <taxon>Neoptera</taxon>
        <taxon>Endopterygota</taxon>
        <taxon>Lepidoptera</taxon>
        <taxon>Glossata</taxon>
        <taxon>Ditrysia</taxon>
        <taxon>Papilionoidea</taxon>
        <taxon>Pieridae</taxon>
        <taxon>Pierinae</taxon>
        <taxon>Pieris</taxon>
    </lineage>
</organism>
<keyword evidence="5" id="KW-0808">Transferase</keyword>
<dbReference type="RefSeq" id="XP_022112956.1">
    <property type="nucleotide sequence ID" value="XM_022257264.2"/>
</dbReference>
<accession>A0A1P8L0S5</accession>
<dbReference type="FunFam" id="3.40.30.10:FF:000123">
    <property type="entry name" value="Glutathione transferase o1"/>
    <property type="match status" value="1"/>
</dbReference>
<name>A0A1P8L0S5_PIERA</name>
<dbReference type="PROSITE" id="PS50405">
    <property type="entry name" value="GST_CTER"/>
    <property type="match status" value="1"/>
</dbReference>
<dbReference type="InterPro" id="IPR010987">
    <property type="entry name" value="Glutathione-S-Trfase_C-like"/>
</dbReference>
<evidence type="ECO:0000313" key="5">
    <source>
        <dbReference type="EMBL" id="APW77573.1"/>
    </source>
</evidence>
<dbReference type="Pfam" id="PF13410">
    <property type="entry name" value="GST_C_2"/>
    <property type="match status" value="1"/>
</dbReference>
<dbReference type="GO" id="GO:0006749">
    <property type="term" value="P:glutathione metabolic process"/>
    <property type="evidence" value="ECO:0007669"/>
    <property type="project" value="TreeGrafter"/>
</dbReference>
<sequence>MSEKHLKKGDALPPYNGKLRLFAMRFCPYAERSILVLNAKKLQYDLVHIDLDNKPEWIFSFNPKGTVPILEYEEGKAIFDSSIINAYLDEKYPEPPLQSSDPLQRAHDKIVVELLSSAHSAYYTAAFNAQALTSESLETYHRGLEVLQKEVESRGTTFLGGDKPGLVDYTIWPFLERFLSLPQLGKPEFAISEDKYAALLKYMESMKNDPPVKAYSLAPETHAKYTESRVKGTPDNNMLDTSDVCCFRPRKKKE</sequence>
<comment type="similarity">
    <text evidence="1">Belongs to the GST superfamily. Omega family.</text>
</comment>
<feature type="domain" description="GST N-terminal" evidence="3">
    <location>
        <begin position="17"/>
        <end position="96"/>
    </location>
</feature>
<dbReference type="PANTHER" id="PTHR43968">
    <property type="match status" value="1"/>
</dbReference>
<protein>
    <submittedName>
        <fullName evidence="5">Glutathione S-transferase omega 1</fullName>
    </submittedName>
</protein>
<dbReference type="AlphaFoldDB" id="A0A1P8L0S5"/>
<dbReference type="EMBL" id="KX229712">
    <property type="protein sequence ID" value="APW77573.1"/>
    <property type="molecule type" value="mRNA"/>
</dbReference>
<dbReference type="GeneID" id="110991776"/>
<dbReference type="PROSITE" id="PS50404">
    <property type="entry name" value="GST_NTER"/>
    <property type="match status" value="1"/>
</dbReference>
<dbReference type="InterPro" id="IPR050983">
    <property type="entry name" value="GST_Omega/HSP26"/>
</dbReference>
<proteinExistence type="evidence at transcript level"/>
<evidence type="ECO:0000259" key="4">
    <source>
        <dbReference type="PROSITE" id="PS50405"/>
    </source>
</evidence>
<evidence type="ECO:0000256" key="1">
    <source>
        <dbReference type="ARBA" id="ARBA00011067"/>
    </source>
</evidence>
<dbReference type="FunFam" id="1.20.1050.10:FF:000009">
    <property type="entry name" value="Glutathione S-transferase omega-1"/>
    <property type="match status" value="1"/>
</dbReference>
<dbReference type="Gene3D" id="1.20.1050.10">
    <property type="match status" value="1"/>
</dbReference>
<reference evidence="5" key="1">
    <citation type="submission" date="2016-05" db="EMBL/GenBank/DDBJ databases">
        <title>Identification of glutathione S-transferase genes from Pieris rapae.</title>
        <authorList>
            <person name="Liu S."/>
            <person name="Li S.-G."/>
        </authorList>
    </citation>
    <scope>NUCLEOTIDE SEQUENCE</scope>
    <source>
        <strain evidence="5">HF</strain>
    </source>
</reference>
<evidence type="ECO:0000259" key="3">
    <source>
        <dbReference type="PROSITE" id="PS50404"/>
    </source>
</evidence>
<dbReference type="InterPro" id="IPR040079">
    <property type="entry name" value="Glutathione_S-Trfase"/>
</dbReference>
<dbReference type="OrthoDB" id="4951845at2759"/>
<dbReference type="PRINTS" id="PR01625">
    <property type="entry name" value="GSTRNSFRASEO"/>
</dbReference>
<dbReference type="Pfam" id="PF13417">
    <property type="entry name" value="GST_N_3"/>
    <property type="match status" value="1"/>
</dbReference>
<dbReference type="SFLD" id="SFLDG00358">
    <property type="entry name" value="Main_(cytGST)"/>
    <property type="match status" value="1"/>
</dbReference>
<dbReference type="KEGG" id="prap:110991776"/>
<keyword evidence="2" id="KW-0560">Oxidoreductase</keyword>
<dbReference type="GO" id="GO:0045174">
    <property type="term" value="F:glutathione dehydrogenase (ascorbate) activity"/>
    <property type="evidence" value="ECO:0007669"/>
    <property type="project" value="UniProtKB-ARBA"/>
</dbReference>
<dbReference type="SUPFAM" id="SSF52833">
    <property type="entry name" value="Thioredoxin-like"/>
    <property type="match status" value="1"/>
</dbReference>
<dbReference type="PANTHER" id="PTHR43968:SF6">
    <property type="entry name" value="GLUTATHIONE S-TRANSFERASE OMEGA"/>
    <property type="match status" value="1"/>
</dbReference>
<dbReference type="InterPro" id="IPR036249">
    <property type="entry name" value="Thioredoxin-like_sf"/>
</dbReference>
<dbReference type="GO" id="GO:0004364">
    <property type="term" value="F:glutathione transferase activity"/>
    <property type="evidence" value="ECO:0007669"/>
    <property type="project" value="InterPro"/>
</dbReference>
<feature type="domain" description="GST C-terminal" evidence="4">
    <location>
        <begin position="101"/>
        <end position="228"/>
    </location>
</feature>
<evidence type="ECO:0000256" key="2">
    <source>
        <dbReference type="ARBA" id="ARBA00023002"/>
    </source>
</evidence>
<dbReference type="InterPro" id="IPR004045">
    <property type="entry name" value="Glutathione_S-Trfase_N"/>
</dbReference>
<dbReference type="SFLD" id="SFLDS00019">
    <property type="entry name" value="Glutathione_Transferase_(cytos"/>
    <property type="match status" value="1"/>
</dbReference>
<dbReference type="GO" id="GO:0005737">
    <property type="term" value="C:cytoplasm"/>
    <property type="evidence" value="ECO:0007669"/>
    <property type="project" value="InterPro"/>
</dbReference>
<dbReference type="SUPFAM" id="SSF47616">
    <property type="entry name" value="GST C-terminal domain-like"/>
    <property type="match status" value="1"/>
</dbReference>
<dbReference type="InterPro" id="IPR005442">
    <property type="entry name" value="GST_omega"/>
</dbReference>
<dbReference type="InterPro" id="IPR036282">
    <property type="entry name" value="Glutathione-S-Trfase_C_sf"/>
</dbReference>
<dbReference type="Gene3D" id="3.40.30.10">
    <property type="entry name" value="Glutaredoxin"/>
    <property type="match status" value="1"/>
</dbReference>